<keyword evidence="8 10" id="KW-0460">Magnesium</keyword>
<comment type="catalytic activity">
    <reaction evidence="1 10">
        <text>2-phosphoglycolate + H2O = glycolate + phosphate</text>
        <dbReference type="Rhea" id="RHEA:14369"/>
        <dbReference type="ChEBI" id="CHEBI:15377"/>
        <dbReference type="ChEBI" id="CHEBI:29805"/>
        <dbReference type="ChEBI" id="CHEBI:43474"/>
        <dbReference type="ChEBI" id="CHEBI:58033"/>
        <dbReference type="EC" id="3.1.3.18"/>
    </reaction>
</comment>
<gene>
    <name evidence="11" type="primary">gph</name>
    <name evidence="11" type="ORF">C5F46_06055</name>
</gene>
<evidence type="ECO:0000256" key="5">
    <source>
        <dbReference type="ARBA" id="ARBA00013078"/>
    </source>
</evidence>
<evidence type="ECO:0000256" key="6">
    <source>
        <dbReference type="ARBA" id="ARBA00022723"/>
    </source>
</evidence>
<name>A0A2T4JJM6_9RHOB</name>
<comment type="similarity">
    <text evidence="4 10">Belongs to the HAD-like hydrolase superfamily. CbbY/CbbZ/Gph/YieH family.</text>
</comment>
<evidence type="ECO:0000256" key="3">
    <source>
        <dbReference type="ARBA" id="ARBA00004818"/>
    </source>
</evidence>
<dbReference type="InterPro" id="IPR037512">
    <property type="entry name" value="PGPase_prok"/>
</dbReference>
<feature type="binding site" evidence="10">
    <location>
        <position position="11"/>
    </location>
    <ligand>
        <name>Mg(2+)</name>
        <dbReference type="ChEBI" id="CHEBI:18420"/>
    </ligand>
</feature>
<dbReference type="SFLD" id="SFLDG01135">
    <property type="entry name" value="C1.5.6:_HAD__Beta-PGM__Phospha"/>
    <property type="match status" value="1"/>
</dbReference>
<feature type="binding site" evidence="10">
    <location>
        <position position="9"/>
    </location>
    <ligand>
        <name>Mg(2+)</name>
        <dbReference type="ChEBI" id="CHEBI:18420"/>
    </ligand>
</feature>
<dbReference type="SFLD" id="SFLDG01129">
    <property type="entry name" value="C1.5:_HAD__Beta-PGM__Phosphata"/>
    <property type="match status" value="1"/>
</dbReference>
<evidence type="ECO:0000313" key="12">
    <source>
        <dbReference type="Proteomes" id="UP000241899"/>
    </source>
</evidence>
<evidence type="ECO:0000313" key="11">
    <source>
        <dbReference type="EMBL" id="PTE18106.1"/>
    </source>
</evidence>
<dbReference type="SUPFAM" id="SSF56784">
    <property type="entry name" value="HAD-like"/>
    <property type="match status" value="1"/>
</dbReference>
<dbReference type="Proteomes" id="UP000241899">
    <property type="component" value="Unassembled WGS sequence"/>
</dbReference>
<dbReference type="InterPro" id="IPR050155">
    <property type="entry name" value="HAD-like_hydrolase_sf"/>
</dbReference>
<dbReference type="Gene3D" id="1.10.150.240">
    <property type="entry name" value="Putative phosphatase, domain 2"/>
    <property type="match status" value="1"/>
</dbReference>
<reference evidence="11 12" key="1">
    <citation type="submission" date="2018-03" db="EMBL/GenBank/DDBJ databases">
        <title>Rhodobacter veldkampii.</title>
        <authorList>
            <person name="Meyer T.E."/>
            <person name="Miller S."/>
            <person name="Lodha T."/>
            <person name="Gandham S."/>
            <person name="Chintalapati S."/>
            <person name="Chintalapati V.R."/>
        </authorList>
    </citation>
    <scope>NUCLEOTIDE SEQUENCE [LARGE SCALE GENOMIC DNA]</scope>
    <source>
        <strain evidence="11 12">DSM 11550</strain>
    </source>
</reference>
<evidence type="ECO:0000256" key="9">
    <source>
        <dbReference type="ARBA" id="ARBA00023277"/>
    </source>
</evidence>
<keyword evidence="7 10" id="KW-0378">Hydrolase</keyword>
<dbReference type="GO" id="GO:0005829">
    <property type="term" value="C:cytosol"/>
    <property type="evidence" value="ECO:0007669"/>
    <property type="project" value="TreeGrafter"/>
</dbReference>
<protein>
    <recommendedName>
        <fullName evidence="5 10">Phosphoglycolate phosphatase</fullName>
        <shortName evidence="10">PGP</shortName>
        <shortName evidence="10">PGPase</shortName>
        <ecNumber evidence="5 10">3.1.3.18</ecNumber>
    </recommendedName>
</protein>
<dbReference type="Pfam" id="PF13419">
    <property type="entry name" value="HAD_2"/>
    <property type="match status" value="1"/>
</dbReference>
<dbReference type="InterPro" id="IPR023198">
    <property type="entry name" value="PGP-like_dom2"/>
</dbReference>
<evidence type="ECO:0000256" key="4">
    <source>
        <dbReference type="ARBA" id="ARBA00006171"/>
    </source>
</evidence>
<dbReference type="InterPro" id="IPR023214">
    <property type="entry name" value="HAD_sf"/>
</dbReference>
<sequence length="218" mass="23234">MSRVPVIFDLDGTLIDSAPDIHAASNAVLSEAGLHPLTLPQVRSFVGKGVPHLVECLLRASGEDPNGPRNSEIYDAFIARYEDAVTLTVTYPNVRETLDRLAALGHPLAICTNKPLAPTRAVLAHLGLLPLFQVVLGGDSLPVRKPDPAPLFRVLADLGAPRAVYVGDSEVDAATAQAAAMPFALFTEGYRKTPVEALPHDVAFSDFTDLPAIVERLA</sequence>
<dbReference type="Gene3D" id="3.40.50.1000">
    <property type="entry name" value="HAD superfamily/HAD-like"/>
    <property type="match status" value="1"/>
</dbReference>
<dbReference type="EMBL" id="PZKF01000010">
    <property type="protein sequence ID" value="PTE18106.1"/>
    <property type="molecule type" value="Genomic_DNA"/>
</dbReference>
<comment type="function">
    <text evidence="10">Specifically catalyzes the dephosphorylation of 2-phosphoglycolate. Is involved in the dissimilation of the intracellular 2-phosphoglycolate formed during the DNA repair of 3'-phosphoglycolate ends, a major class of DNA lesions induced by oxidative stress.</text>
</comment>
<accession>A0A2T4JJM6</accession>
<dbReference type="CDD" id="cd07512">
    <property type="entry name" value="HAD_PGPase"/>
    <property type="match status" value="1"/>
</dbReference>
<dbReference type="GO" id="GO:0046872">
    <property type="term" value="F:metal ion binding"/>
    <property type="evidence" value="ECO:0007669"/>
    <property type="project" value="UniProtKB-KW"/>
</dbReference>
<dbReference type="PANTHER" id="PTHR43434:SF1">
    <property type="entry name" value="PHOSPHOGLYCOLATE PHOSPHATASE"/>
    <property type="match status" value="1"/>
</dbReference>
<evidence type="ECO:0000256" key="8">
    <source>
        <dbReference type="ARBA" id="ARBA00022842"/>
    </source>
</evidence>
<dbReference type="GO" id="GO:0005975">
    <property type="term" value="P:carbohydrate metabolic process"/>
    <property type="evidence" value="ECO:0007669"/>
    <property type="project" value="InterPro"/>
</dbReference>
<dbReference type="InterPro" id="IPR036412">
    <property type="entry name" value="HAD-like_sf"/>
</dbReference>
<dbReference type="SFLD" id="SFLDS00003">
    <property type="entry name" value="Haloacid_Dehalogenase"/>
    <property type="match status" value="1"/>
</dbReference>
<comment type="cofactor">
    <cofactor evidence="2 10">
        <name>Mg(2+)</name>
        <dbReference type="ChEBI" id="CHEBI:18420"/>
    </cofactor>
</comment>
<keyword evidence="12" id="KW-1185">Reference proteome</keyword>
<proteinExistence type="inferred from homology"/>
<dbReference type="OrthoDB" id="9793014at2"/>
<evidence type="ECO:0000256" key="1">
    <source>
        <dbReference type="ARBA" id="ARBA00000830"/>
    </source>
</evidence>
<evidence type="ECO:0000256" key="10">
    <source>
        <dbReference type="HAMAP-Rule" id="MF_00495"/>
    </source>
</evidence>
<dbReference type="InterPro" id="IPR041492">
    <property type="entry name" value="HAD_2"/>
</dbReference>
<keyword evidence="6 10" id="KW-0479">Metal-binding</keyword>
<organism evidence="11 12">
    <name type="scientific">Phaeovulum veldkampii DSM 11550</name>
    <dbReference type="NCBI Taxonomy" id="1185920"/>
    <lineage>
        <taxon>Bacteria</taxon>
        <taxon>Pseudomonadati</taxon>
        <taxon>Pseudomonadota</taxon>
        <taxon>Alphaproteobacteria</taxon>
        <taxon>Rhodobacterales</taxon>
        <taxon>Paracoccaceae</taxon>
        <taxon>Phaeovulum</taxon>
    </lineage>
</organism>
<dbReference type="PANTHER" id="PTHR43434">
    <property type="entry name" value="PHOSPHOGLYCOLATE PHOSPHATASE"/>
    <property type="match status" value="1"/>
</dbReference>
<dbReference type="GO" id="GO:0008967">
    <property type="term" value="F:phosphoglycolate phosphatase activity"/>
    <property type="evidence" value="ECO:0007669"/>
    <property type="project" value="UniProtKB-UniRule"/>
</dbReference>
<comment type="caution">
    <text evidence="11">The sequence shown here is derived from an EMBL/GenBank/DDBJ whole genome shotgun (WGS) entry which is preliminary data.</text>
</comment>
<keyword evidence="9 10" id="KW-0119">Carbohydrate metabolism</keyword>
<feature type="binding site" evidence="10">
    <location>
        <position position="168"/>
    </location>
    <ligand>
        <name>Mg(2+)</name>
        <dbReference type="ChEBI" id="CHEBI:18420"/>
    </ligand>
</feature>
<dbReference type="GO" id="GO:0006281">
    <property type="term" value="P:DNA repair"/>
    <property type="evidence" value="ECO:0007669"/>
    <property type="project" value="TreeGrafter"/>
</dbReference>
<dbReference type="NCBIfam" id="TIGR01549">
    <property type="entry name" value="HAD-SF-IA-v1"/>
    <property type="match status" value="1"/>
</dbReference>
<dbReference type="UniPathway" id="UPA00865">
    <property type="reaction ID" value="UER00834"/>
</dbReference>
<dbReference type="PRINTS" id="PR00413">
    <property type="entry name" value="HADHALOGNASE"/>
</dbReference>
<dbReference type="AlphaFoldDB" id="A0A2T4JJM6"/>
<dbReference type="InterPro" id="IPR006439">
    <property type="entry name" value="HAD-SF_hydro_IA"/>
</dbReference>
<dbReference type="HAMAP" id="MF_00495">
    <property type="entry name" value="GPH_hydrolase_bact"/>
    <property type="match status" value="1"/>
</dbReference>
<dbReference type="EC" id="3.1.3.18" evidence="5 10"/>
<evidence type="ECO:0000256" key="2">
    <source>
        <dbReference type="ARBA" id="ARBA00001946"/>
    </source>
</evidence>
<dbReference type="RefSeq" id="WP_107324464.1">
    <property type="nucleotide sequence ID" value="NZ_NHSP01000013.1"/>
</dbReference>
<feature type="active site" description="Nucleophile" evidence="10">
    <location>
        <position position="9"/>
    </location>
</feature>
<dbReference type="NCBIfam" id="TIGR01449">
    <property type="entry name" value="PGP_bact"/>
    <property type="match status" value="1"/>
</dbReference>
<evidence type="ECO:0000256" key="7">
    <source>
        <dbReference type="ARBA" id="ARBA00022801"/>
    </source>
</evidence>
<comment type="pathway">
    <text evidence="3 10">Organic acid metabolism; glycolate biosynthesis; glycolate from 2-phosphoglycolate: step 1/1.</text>
</comment>
<dbReference type="GO" id="GO:0046295">
    <property type="term" value="P:glycolate biosynthetic process"/>
    <property type="evidence" value="ECO:0007669"/>
    <property type="project" value="UniProtKB-UniRule"/>
</dbReference>